<gene>
    <name evidence="2" type="ORF">DCC81_19535</name>
</gene>
<dbReference type="EMBL" id="QCYK01000003">
    <property type="protein sequence ID" value="PUZ22628.1"/>
    <property type="molecule type" value="Genomic_DNA"/>
</dbReference>
<evidence type="ECO:0000313" key="3">
    <source>
        <dbReference type="Proteomes" id="UP000244450"/>
    </source>
</evidence>
<dbReference type="OrthoDB" id="1441538at2"/>
<dbReference type="Pfam" id="PF05118">
    <property type="entry name" value="Asp_Arg_Hydrox"/>
    <property type="match status" value="1"/>
</dbReference>
<dbReference type="InterPro" id="IPR027443">
    <property type="entry name" value="IPNS-like_sf"/>
</dbReference>
<dbReference type="Proteomes" id="UP000244450">
    <property type="component" value="Unassembled WGS sequence"/>
</dbReference>
<reference evidence="2 3" key="1">
    <citation type="submission" date="2018-04" db="EMBL/GenBank/DDBJ databases">
        <title>Chitinophaga fuyangensis sp. nov., isolated from soil in a chemical factory.</title>
        <authorList>
            <person name="Chen K."/>
        </authorList>
    </citation>
    <scope>NUCLEOTIDE SEQUENCE [LARGE SCALE GENOMIC DNA]</scope>
    <source>
        <strain evidence="2 3">LY-1</strain>
    </source>
</reference>
<dbReference type="InterPro" id="IPR007803">
    <property type="entry name" value="Asp/Arg/Pro-Hydrxlase"/>
</dbReference>
<dbReference type="SUPFAM" id="SSF51197">
    <property type="entry name" value="Clavaminate synthase-like"/>
    <property type="match status" value="1"/>
</dbReference>
<dbReference type="AlphaFoldDB" id="A0A2T7BC14"/>
<accession>A0A2T7BC14</accession>
<evidence type="ECO:0000313" key="2">
    <source>
        <dbReference type="EMBL" id="PUZ22628.1"/>
    </source>
</evidence>
<feature type="domain" description="Aspartyl/asparaginy/proline hydroxylase" evidence="1">
    <location>
        <begin position="88"/>
        <end position="180"/>
    </location>
</feature>
<proteinExistence type="predicted"/>
<dbReference type="Gene3D" id="2.60.120.330">
    <property type="entry name" value="B-lactam Antibiotic, Isopenicillin N Synthase, Chain"/>
    <property type="match status" value="1"/>
</dbReference>
<organism evidence="2 3">
    <name type="scientific">Chitinophaga parva</name>
    <dbReference type="NCBI Taxonomy" id="2169414"/>
    <lineage>
        <taxon>Bacteria</taxon>
        <taxon>Pseudomonadati</taxon>
        <taxon>Bacteroidota</taxon>
        <taxon>Chitinophagia</taxon>
        <taxon>Chitinophagales</taxon>
        <taxon>Chitinophagaceae</taxon>
        <taxon>Chitinophaga</taxon>
    </lineage>
</organism>
<name>A0A2T7BC14_9BACT</name>
<sequence length="239" mass="26569">MRKTPPMESRFIQLPCSFDPVRLQADLARCVALQWPLHYNQWDYAGSWTCIALRSATGAANDVYAHPGASTWANTPLLGQCDYFREVLSFFQCPLETVRLLALAPGSSIHTHRDQHTGYAHGFLRLHVPVITHPEVHFVVDGVVLPMQAGECWYANFDLPHSVKNNSPVSRVHLVIDALRNEWTDQLLAQAGFPVAAVTAERPYTAGEKAQIIANLLAMNTEASRALAMQLQQSTDPLN</sequence>
<protein>
    <submittedName>
        <fullName evidence="2">Aspartyl/asparaginyl beta-hydroxylase domain-containing protein</fullName>
    </submittedName>
</protein>
<evidence type="ECO:0000259" key="1">
    <source>
        <dbReference type="Pfam" id="PF05118"/>
    </source>
</evidence>
<keyword evidence="3" id="KW-1185">Reference proteome</keyword>
<comment type="caution">
    <text evidence="2">The sequence shown here is derived from an EMBL/GenBank/DDBJ whole genome shotgun (WGS) entry which is preliminary data.</text>
</comment>